<evidence type="ECO:0000256" key="1">
    <source>
        <dbReference type="SAM" id="MobiDB-lite"/>
    </source>
</evidence>
<dbReference type="Proteomes" id="UP000265520">
    <property type="component" value="Unassembled WGS sequence"/>
</dbReference>
<accession>A0A392SWH0</accession>
<organism evidence="2 3">
    <name type="scientific">Trifolium medium</name>
    <dbReference type="NCBI Taxonomy" id="97028"/>
    <lineage>
        <taxon>Eukaryota</taxon>
        <taxon>Viridiplantae</taxon>
        <taxon>Streptophyta</taxon>
        <taxon>Embryophyta</taxon>
        <taxon>Tracheophyta</taxon>
        <taxon>Spermatophyta</taxon>
        <taxon>Magnoliopsida</taxon>
        <taxon>eudicotyledons</taxon>
        <taxon>Gunneridae</taxon>
        <taxon>Pentapetalae</taxon>
        <taxon>rosids</taxon>
        <taxon>fabids</taxon>
        <taxon>Fabales</taxon>
        <taxon>Fabaceae</taxon>
        <taxon>Papilionoideae</taxon>
        <taxon>50 kb inversion clade</taxon>
        <taxon>NPAAA clade</taxon>
        <taxon>Hologalegina</taxon>
        <taxon>IRL clade</taxon>
        <taxon>Trifolieae</taxon>
        <taxon>Trifolium</taxon>
    </lineage>
</organism>
<proteinExistence type="predicted"/>
<dbReference type="AlphaFoldDB" id="A0A392SWH0"/>
<dbReference type="EMBL" id="LXQA010444429">
    <property type="protein sequence ID" value="MCI52250.1"/>
    <property type="molecule type" value="Genomic_DNA"/>
</dbReference>
<feature type="region of interest" description="Disordered" evidence="1">
    <location>
        <begin position="1"/>
        <end position="27"/>
    </location>
</feature>
<reference evidence="2 3" key="1">
    <citation type="journal article" date="2018" name="Front. Plant Sci.">
        <title>Red Clover (Trifolium pratense) and Zigzag Clover (T. medium) - A Picture of Genomic Similarities and Differences.</title>
        <authorList>
            <person name="Dluhosova J."/>
            <person name="Istvanek J."/>
            <person name="Nedelnik J."/>
            <person name="Repkova J."/>
        </authorList>
    </citation>
    <scope>NUCLEOTIDE SEQUENCE [LARGE SCALE GENOMIC DNA]</scope>
    <source>
        <strain evidence="3">cv. 10/8</strain>
        <tissue evidence="2">Leaf</tissue>
    </source>
</reference>
<name>A0A392SWH0_9FABA</name>
<keyword evidence="3" id="KW-1185">Reference proteome</keyword>
<evidence type="ECO:0000313" key="3">
    <source>
        <dbReference type="Proteomes" id="UP000265520"/>
    </source>
</evidence>
<feature type="compositionally biased region" description="Acidic residues" evidence="1">
    <location>
        <begin position="1"/>
        <end position="12"/>
    </location>
</feature>
<sequence length="27" mass="2993">GRDESSSEEDKEEEKSSRAMKGMFVGS</sequence>
<evidence type="ECO:0000313" key="2">
    <source>
        <dbReference type="EMBL" id="MCI52250.1"/>
    </source>
</evidence>
<feature type="non-terminal residue" evidence="2">
    <location>
        <position position="1"/>
    </location>
</feature>
<protein>
    <submittedName>
        <fullName evidence="2">Uncharacterized protein</fullName>
    </submittedName>
</protein>
<comment type="caution">
    <text evidence="2">The sequence shown here is derived from an EMBL/GenBank/DDBJ whole genome shotgun (WGS) entry which is preliminary data.</text>
</comment>